<keyword evidence="5" id="KW-1185">Reference proteome</keyword>
<dbReference type="InterPro" id="IPR024370">
    <property type="entry name" value="PBP_domain"/>
</dbReference>
<protein>
    <submittedName>
        <fullName evidence="4">Putative Phosphate ABC transporter, periplasmic phosphate-binding protein</fullName>
    </submittedName>
</protein>
<evidence type="ECO:0000313" key="4">
    <source>
        <dbReference type="EMBL" id="SLM48892.1"/>
    </source>
</evidence>
<dbReference type="AlphaFoldDB" id="A0A1W1I795"/>
<dbReference type="RefSeq" id="WP_080887213.1">
    <property type="nucleotide sequence ID" value="NZ_LT828648.1"/>
</dbReference>
<feature type="signal peptide" evidence="2">
    <location>
        <begin position="1"/>
        <end position="27"/>
    </location>
</feature>
<name>A0A1W1I795_9BACT</name>
<dbReference type="KEGG" id="nja:NSJP_2725"/>
<proteinExistence type="predicted"/>
<gene>
    <name evidence="4" type="ORF">NSJP_2725</name>
</gene>
<evidence type="ECO:0000313" key="5">
    <source>
        <dbReference type="Proteomes" id="UP000192042"/>
    </source>
</evidence>
<dbReference type="EMBL" id="LT828648">
    <property type="protein sequence ID" value="SLM48892.1"/>
    <property type="molecule type" value="Genomic_DNA"/>
</dbReference>
<feature type="chain" id="PRO_5010708734" evidence="2">
    <location>
        <begin position="28"/>
        <end position="360"/>
    </location>
</feature>
<dbReference type="STRING" id="1325564.NSJP_2725"/>
<evidence type="ECO:0000256" key="1">
    <source>
        <dbReference type="ARBA" id="ARBA00022729"/>
    </source>
</evidence>
<dbReference type="InterPro" id="IPR050811">
    <property type="entry name" value="Phosphate_ABC_transporter"/>
</dbReference>
<keyword evidence="1 2" id="KW-0732">Signal</keyword>
<dbReference type="PANTHER" id="PTHR30570:SF6">
    <property type="entry name" value="PHOSPHATE-BINDING PROTEIN PSTS"/>
    <property type="match status" value="1"/>
</dbReference>
<dbReference type="Gene3D" id="3.40.190.10">
    <property type="entry name" value="Periplasmic binding protein-like II"/>
    <property type="match status" value="2"/>
</dbReference>
<organism evidence="4 5">
    <name type="scientific">Nitrospira japonica</name>
    <dbReference type="NCBI Taxonomy" id="1325564"/>
    <lineage>
        <taxon>Bacteria</taxon>
        <taxon>Pseudomonadati</taxon>
        <taxon>Nitrospirota</taxon>
        <taxon>Nitrospiria</taxon>
        <taxon>Nitrospirales</taxon>
        <taxon>Nitrospiraceae</taxon>
        <taxon>Nitrospira</taxon>
    </lineage>
</organism>
<dbReference type="Pfam" id="PF12849">
    <property type="entry name" value="PBP_like_2"/>
    <property type="match status" value="1"/>
</dbReference>
<dbReference type="Proteomes" id="UP000192042">
    <property type="component" value="Chromosome I"/>
</dbReference>
<feature type="domain" description="PBP" evidence="3">
    <location>
        <begin position="47"/>
        <end position="323"/>
    </location>
</feature>
<reference evidence="4 5" key="1">
    <citation type="submission" date="2017-03" db="EMBL/GenBank/DDBJ databases">
        <authorList>
            <person name="Afonso C.L."/>
            <person name="Miller P.J."/>
            <person name="Scott M.A."/>
            <person name="Spackman E."/>
            <person name="Goraichik I."/>
            <person name="Dimitrov K.M."/>
            <person name="Suarez D.L."/>
            <person name="Swayne D.E."/>
        </authorList>
    </citation>
    <scope>NUCLEOTIDE SEQUENCE [LARGE SCALE GENOMIC DNA]</scope>
    <source>
        <strain evidence="4">Genome sequencing of Nitrospira japonica strain NJ11</strain>
    </source>
</reference>
<evidence type="ECO:0000259" key="3">
    <source>
        <dbReference type="Pfam" id="PF12849"/>
    </source>
</evidence>
<sequence length="360" mass="39260">MLHTMLKRGAWLVGIFALAVTVDPAAAEQGGPFASVTPDNELARYAPQAQIKGSLKIQGSETMYPLLSRLSLEFQRRQPNVRIEVRGGGSSKAIEEFLQPPLQKTGKVMLLEERSQHFSLVATSRELFDSELKEFVAQHDYEPMAVPVAVDAVAIYVHKDNPLNALTLEQVDAMFSSTRLRGHKTPITQWGQLGLSEGWTDAPIQLYGRDRKSGTRAFFQEHCLGGGEFIPSVHENPGAASVILSLSRDQLGIGYSGLGLESSMVRAVPLAEAAGTPFITPSPATVADQSYPLRRMLYLYLDKTPKTSLPPAVKEFLAFLMSQDGQQAVVKAGFFPLPAQQINKSAVALDRTTGSAPVRR</sequence>
<dbReference type="OrthoDB" id="9765713at2"/>
<dbReference type="PANTHER" id="PTHR30570">
    <property type="entry name" value="PERIPLASMIC PHOSPHATE BINDING COMPONENT OF PHOSPHATE ABC TRANSPORTER"/>
    <property type="match status" value="1"/>
</dbReference>
<accession>A0A1W1I795</accession>
<dbReference type="CDD" id="cd13566">
    <property type="entry name" value="PBP2_phosphate"/>
    <property type="match status" value="1"/>
</dbReference>
<dbReference type="SUPFAM" id="SSF53850">
    <property type="entry name" value="Periplasmic binding protein-like II"/>
    <property type="match status" value="1"/>
</dbReference>
<evidence type="ECO:0000256" key="2">
    <source>
        <dbReference type="SAM" id="SignalP"/>
    </source>
</evidence>